<organism evidence="2 3">
    <name type="scientific">Trinickia dinghuensis</name>
    <dbReference type="NCBI Taxonomy" id="2291023"/>
    <lineage>
        <taxon>Bacteria</taxon>
        <taxon>Pseudomonadati</taxon>
        <taxon>Pseudomonadota</taxon>
        <taxon>Betaproteobacteria</taxon>
        <taxon>Burkholderiales</taxon>
        <taxon>Burkholderiaceae</taxon>
        <taxon>Trinickia</taxon>
    </lineage>
</organism>
<accession>A0A3D8K195</accession>
<keyword evidence="3" id="KW-1185">Reference proteome</keyword>
<comment type="caution">
    <text evidence="2">The sequence shown here is derived from an EMBL/GenBank/DDBJ whole genome shotgun (WGS) entry which is preliminary data.</text>
</comment>
<sequence length="87" mass="8517">MSAPNQTPAANTPAAGKGFVVAPGRTVSVDGKKYGPGDPVKLSAEDAKYLQAAGFVVPAGAKQESGAGATVGGLRIQGGRPPGSRVV</sequence>
<feature type="region of interest" description="Disordered" evidence="1">
    <location>
        <begin position="65"/>
        <end position="87"/>
    </location>
</feature>
<gene>
    <name evidence="2" type="ORF">DWV00_08885</name>
</gene>
<name>A0A3D8K195_9BURK</name>
<evidence type="ECO:0000313" key="3">
    <source>
        <dbReference type="Proteomes" id="UP000256838"/>
    </source>
</evidence>
<reference evidence="2 3" key="1">
    <citation type="submission" date="2018-08" db="EMBL/GenBank/DDBJ databases">
        <title>Paraburkholderia sp. DHOM06 isolated from forest soil.</title>
        <authorList>
            <person name="Gao Z.-H."/>
            <person name="Qiu L.-H."/>
        </authorList>
    </citation>
    <scope>NUCLEOTIDE SEQUENCE [LARGE SCALE GENOMIC DNA]</scope>
    <source>
        <strain evidence="2 3">DHOM06</strain>
    </source>
</reference>
<dbReference type="Proteomes" id="UP000256838">
    <property type="component" value="Unassembled WGS sequence"/>
</dbReference>
<evidence type="ECO:0000313" key="2">
    <source>
        <dbReference type="EMBL" id="RDU99227.1"/>
    </source>
</evidence>
<protein>
    <submittedName>
        <fullName evidence="2">Uncharacterized protein</fullName>
    </submittedName>
</protein>
<dbReference type="AlphaFoldDB" id="A0A3D8K195"/>
<dbReference type="EMBL" id="QRGA01000005">
    <property type="protein sequence ID" value="RDU99227.1"/>
    <property type="molecule type" value="Genomic_DNA"/>
</dbReference>
<evidence type="ECO:0000256" key="1">
    <source>
        <dbReference type="SAM" id="MobiDB-lite"/>
    </source>
</evidence>
<proteinExistence type="predicted"/>